<dbReference type="Pfam" id="PF01613">
    <property type="entry name" value="Flavin_Reduct"/>
    <property type="match status" value="1"/>
</dbReference>
<organism evidence="4 5">
    <name type="scientific">Promethearchaeum syntrophicum</name>
    <dbReference type="NCBI Taxonomy" id="2594042"/>
    <lineage>
        <taxon>Archaea</taxon>
        <taxon>Promethearchaeati</taxon>
        <taxon>Promethearchaeota</taxon>
        <taxon>Promethearchaeia</taxon>
        <taxon>Promethearchaeales</taxon>
        <taxon>Promethearchaeaceae</taxon>
        <taxon>Promethearchaeum</taxon>
    </lineage>
</organism>
<keyword evidence="5" id="KW-1185">Reference proteome</keyword>
<comment type="cofactor">
    <cofactor evidence="1">
        <name>FMN</name>
        <dbReference type="ChEBI" id="CHEBI:58210"/>
    </cofactor>
</comment>
<dbReference type="GeneID" id="41330555"/>
<dbReference type="GO" id="GO:0010181">
    <property type="term" value="F:FMN binding"/>
    <property type="evidence" value="ECO:0007669"/>
    <property type="project" value="InterPro"/>
</dbReference>
<dbReference type="InterPro" id="IPR002563">
    <property type="entry name" value="Flavin_Rdtase-like_dom"/>
</dbReference>
<protein>
    <submittedName>
        <fullName evidence="4">Flavin reductase family protein</fullName>
        <ecNumber evidence="4">1.5.1.-</ecNumber>
    </submittedName>
</protein>
<dbReference type="InterPro" id="IPR052174">
    <property type="entry name" value="Flavoredoxin"/>
</dbReference>
<feature type="domain" description="Flavin reductase like" evidence="3">
    <location>
        <begin position="22"/>
        <end position="128"/>
    </location>
</feature>
<comment type="similarity">
    <text evidence="2">Belongs to the flavoredoxin family.</text>
</comment>
<dbReference type="EMBL" id="CP042905">
    <property type="protein sequence ID" value="QEE16741.1"/>
    <property type="molecule type" value="Genomic_DNA"/>
</dbReference>
<evidence type="ECO:0000259" key="3">
    <source>
        <dbReference type="Pfam" id="PF01613"/>
    </source>
</evidence>
<reference evidence="4 5" key="1">
    <citation type="journal article" date="2020" name="Nature">
        <title>Isolation of an archaeon at the prokaryote-eukaryote interface.</title>
        <authorList>
            <person name="Imachi H."/>
            <person name="Nobu M.K."/>
            <person name="Nakahara N."/>
            <person name="Morono Y."/>
            <person name="Ogawara M."/>
            <person name="Takaki Y."/>
            <person name="Takano Y."/>
            <person name="Uematsu K."/>
            <person name="Ikuta T."/>
            <person name="Ito M."/>
            <person name="Matsui Y."/>
            <person name="Miyazaki M."/>
            <person name="Murata K."/>
            <person name="Saito Y."/>
            <person name="Sakai S."/>
            <person name="Song C."/>
            <person name="Tasumi E."/>
            <person name="Yamanaka Y."/>
            <person name="Yamaguchi T."/>
            <person name="Kamagata Y."/>
            <person name="Tamaki H."/>
            <person name="Takai K."/>
        </authorList>
    </citation>
    <scope>NUCLEOTIDE SEQUENCE [LARGE SCALE GENOMIC DNA]</scope>
    <source>
        <strain evidence="4 5">MK-D1</strain>
    </source>
</reference>
<dbReference type="RefSeq" id="WP_147663674.1">
    <property type="nucleotide sequence ID" value="NZ_CP042905.2"/>
</dbReference>
<dbReference type="PANTHER" id="PTHR43567:SF5">
    <property type="entry name" value="HYPOTHETICAL CYTOSOLIC PROTEIN"/>
    <property type="match status" value="1"/>
</dbReference>
<evidence type="ECO:0000313" key="4">
    <source>
        <dbReference type="EMBL" id="QEE16741.1"/>
    </source>
</evidence>
<dbReference type="Gene3D" id="2.30.110.10">
    <property type="entry name" value="Electron Transport, Fmn-binding Protein, Chain A"/>
    <property type="match status" value="1"/>
</dbReference>
<accession>A0A5B9DCH4</accession>
<evidence type="ECO:0000313" key="5">
    <source>
        <dbReference type="Proteomes" id="UP000321408"/>
    </source>
</evidence>
<evidence type="ECO:0000256" key="2">
    <source>
        <dbReference type="ARBA" id="ARBA00038054"/>
    </source>
</evidence>
<dbReference type="OrthoDB" id="8522at2157"/>
<sequence>MFQKIKPEEIADNTFQLINNDWTLIAAGNSKKYNMMTASWAGMGILWNKRVVFIFIRPTRYTYEFTEESDIFTLNFFEEKYRSVLNLCGSKSGRDIDKMKEPGLTPLEENGAIYFEEARLALVCKKIYFQDLIPSQFLDSHIESHYPNQDHHRMYIGEILSAYRK</sequence>
<evidence type="ECO:0000256" key="1">
    <source>
        <dbReference type="ARBA" id="ARBA00001917"/>
    </source>
</evidence>
<name>A0A5B9DCH4_9ARCH</name>
<dbReference type="AlphaFoldDB" id="A0A5B9DCH4"/>
<reference evidence="4 5" key="2">
    <citation type="journal article" date="2024" name="Int. J. Syst. Evol. Microbiol.">
        <title>Promethearchaeum syntrophicum gen. nov., sp. nov., an anaerobic, obligately syntrophic archaeon, the first isolate of the lineage 'Asgard' archaea, and proposal of the new archaeal phylum Promethearchaeota phyl. nov. and kingdom Promethearchaeati regn. nov.</title>
        <authorList>
            <person name="Imachi H."/>
            <person name="Nobu M.K."/>
            <person name="Kato S."/>
            <person name="Takaki Y."/>
            <person name="Miyazaki M."/>
            <person name="Miyata M."/>
            <person name="Ogawara M."/>
            <person name="Saito Y."/>
            <person name="Sakai S."/>
            <person name="Tahara Y.O."/>
            <person name="Takano Y."/>
            <person name="Tasumi E."/>
            <person name="Uematsu K."/>
            <person name="Yoshimura T."/>
            <person name="Itoh T."/>
            <person name="Ohkuma M."/>
            <person name="Takai K."/>
        </authorList>
    </citation>
    <scope>NUCLEOTIDE SEQUENCE [LARGE SCALE GENOMIC DNA]</scope>
    <source>
        <strain evidence="4 5">MK-D1</strain>
    </source>
</reference>
<dbReference type="KEGG" id="psyt:DSAG12_02571"/>
<dbReference type="PANTHER" id="PTHR43567">
    <property type="entry name" value="FLAVOREDOXIN-RELATED-RELATED"/>
    <property type="match status" value="1"/>
</dbReference>
<dbReference type="SUPFAM" id="SSF50475">
    <property type="entry name" value="FMN-binding split barrel"/>
    <property type="match status" value="1"/>
</dbReference>
<dbReference type="EC" id="1.5.1.-" evidence="4"/>
<proteinExistence type="inferred from homology"/>
<keyword evidence="4" id="KW-0560">Oxidoreductase</keyword>
<dbReference type="Proteomes" id="UP000321408">
    <property type="component" value="Chromosome"/>
</dbReference>
<dbReference type="InterPro" id="IPR012349">
    <property type="entry name" value="Split_barrel_FMN-bd"/>
</dbReference>
<gene>
    <name evidence="4" type="ORF">DSAG12_02571</name>
</gene>